<evidence type="ECO:0000256" key="5">
    <source>
        <dbReference type="ARBA" id="ARBA00022989"/>
    </source>
</evidence>
<feature type="domain" description="Major facilitator superfamily (MFS) profile" evidence="8">
    <location>
        <begin position="19"/>
        <end position="410"/>
    </location>
</feature>
<evidence type="ECO:0000313" key="10">
    <source>
        <dbReference type="Proteomes" id="UP001183420"/>
    </source>
</evidence>
<feature type="transmembrane region" description="Helical" evidence="7">
    <location>
        <begin position="298"/>
        <end position="315"/>
    </location>
</feature>
<feature type="transmembrane region" description="Helical" evidence="7">
    <location>
        <begin position="231"/>
        <end position="255"/>
    </location>
</feature>
<comment type="subcellular location">
    <subcellularLocation>
        <location evidence="1">Cell membrane</location>
        <topology evidence="1">Multi-pass membrane protein</topology>
    </subcellularLocation>
</comment>
<feature type="transmembrane region" description="Helical" evidence="7">
    <location>
        <begin position="54"/>
        <end position="75"/>
    </location>
</feature>
<keyword evidence="2" id="KW-0813">Transport</keyword>
<dbReference type="RefSeq" id="WP_311604870.1">
    <property type="nucleotide sequence ID" value="NZ_JAVREM010000123.1"/>
</dbReference>
<evidence type="ECO:0000313" key="9">
    <source>
        <dbReference type="EMBL" id="MDT0323574.1"/>
    </source>
</evidence>
<dbReference type="InterPro" id="IPR020846">
    <property type="entry name" value="MFS_dom"/>
</dbReference>
<dbReference type="PANTHER" id="PTHR23513:SF6">
    <property type="entry name" value="MAJOR FACILITATOR SUPERFAMILY ASSOCIATED DOMAIN-CONTAINING PROTEIN"/>
    <property type="match status" value="1"/>
</dbReference>
<dbReference type="CDD" id="cd06173">
    <property type="entry name" value="MFS_MefA_like"/>
    <property type="match status" value="1"/>
</dbReference>
<feature type="transmembrane region" description="Helical" evidence="7">
    <location>
        <begin position="321"/>
        <end position="341"/>
    </location>
</feature>
<sequence>MTNETTPAAAVARPPLGPAYWRLLTSSAFSNLADGVLKVALPLVAIQYTRSPTLIAGLSLALSLPWLLFALQAGALADRLDRRRAMVFANCLRTLLMAALALAVALDAGSVWLLYAVAFCVGVAETVYDTSAQSIVPQLVHRDQLARANGRLYAAELAANQFVGPAVAGLLVAAGAVAAFAAPTALWAVAVAALLLVPGTFRTERTGPATTMRADIAEGLRYLWNQRLLRTLAAMVGASNFASNAAFAVLVLYAVGPTSAMGLTEGGFGVLMTAMAVGSLLGSFVAEWAERALGPARALSLTVLTSALALAVPALTADPYLVGAGFAVSGVGIVIWNVITVSLRQRIVPNGLLGRLNSGYRLIAWGTMPLGAVAGGVLAQLFGLRAVFAITAVVVLLTLVGMAVVTDAALRSAERSA</sequence>
<evidence type="ECO:0000256" key="3">
    <source>
        <dbReference type="ARBA" id="ARBA00022475"/>
    </source>
</evidence>
<keyword evidence="5 7" id="KW-1133">Transmembrane helix</keyword>
<keyword evidence="10" id="KW-1185">Reference proteome</keyword>
<dbReference type="InterPro" id="IPR036259">
    <property type="entry name" value="MFS_trans_sf"/>
</dbReference>
<feature type="transmembrane region" description="Helical" evidence="7">
    <location>
        <begin position="177"/>
        <end position="197"/>
    </location>
</feature>
<dbReference type="Proteomes" id="UP001183420">
    <property type="component" value="Unassembled WGS sequence"/>
</dbReference>
<protein>
    <submittedName>
        <fullName evidence="9">MFS transporter</fullName>
    </submittedName>
</protein>
<keyword evidence="6 7" id="KW-0472">Membrane</keyword>
<feature type="transmembrane region" description="Helical" evidence="7">
    <location>
        <begin position="267"/>
        <end position="286"/>
    </location>
</feature>
<dbReference type="InterPro" id="IPR010290">
    <property type="entry name" value="TM_effector"/>
</dbReference>
<evidence type="ECO:0000256" key="6">
    <source>
        <dbReference type="ARBA" id="ARBA00023136"/>
    </source>
</evidence>
<evidence type="ECO:0000259" key="8">
    <source>
        <dbReference type="PROSITE" id="PS50850"/>
    </source>
</evidence>
<reference evidence="10" key="1">
    <citation type="submission" date="2023-07" db="EMBL/GenBank/DDBJ databases">
        <title>30 novel species of actinomycetes from the DSMZ collection.</title>
        <authorList>
            <person name="Nouioui I."/>
        </authorList>
    </citation>
    <scope>NUCLEOTIDE SEQUENCE [LARGE SCALE GENOMIC DNA]</scope>
    <source>
        <strain evidence="10">DSM 44918</strain>
    </source>
</reference>
<keyword evidence="3" id="KW-1003">Cell membrane</keyword>
<keyword evidence="4 7" id="KW-0812">Transmembrane</keyword>
<gene>
    <name evidence="9" type="ORF">RNC47_35260</name>
</gene>
<evidence type="ECO:0000256" key="2">
    <source>
        <dbReference type="ARBA" id="ARBA00022448"/>
    </source>
</evidence>
<dbReference type="SUPFAM" id="SSF103473">
    <property type="entry name" value="MFS general substrate transporter"/>
    <property type="match status" value="1"/>
</dbReference>
<name>A0ABU2M146_9ACTN</name>
<organism evidence="9 10">
    <name type="scientific">Streptomyces millisiae</name>
    <dbReference type="NCBI Taxonomy" id="3075542"/>
    <lineage>
        <taxon>Bacteria</taxon>
        <taxon>Bacillati</taxon>
        <taxon>Actinomycetota</taxon>
        <taxon>Actinomycetes</taxon>
        <taxon>Kitasatosporales</taxon>
        <taxon>Streptomycetaceae</taxon>
        <taxon>Streptomyces</taxon>
    </lineage>
</organism>
<dbReference type="PROSITE" id="PS50850">
    <property type="entry name" value="MFS"/>
    <property type="match status" value="1"/>
</dbReference>
<proteinExistence type="predicted"/>
<comment type="caution">
    <text evidence="9">The sequence shown here is derived from an EMBL/GenBank/DDBJ whole genome shotgun (WGS) entry which is preliminary data.</text>
</comment>
<evidence type="ECO:0000256" key="4">
    <source>
        <dbReference type="ARBA" id="ARBA00022692"/>
    </source>
</evidence>
<feature type="transmembrane region" description="Helical" evidence="7">
    <location>
        <begin position="362"/>
        <end position="382"/>
    </location>
</feature>
<accession>A0ABU2M146</accession>
<evidence type="ECO:0000256" key="7">
    <source>
        <dbReference type="SAM" id="Phobius"/>
    </source>
</evidence>
<dbReference type="Pfam" id="PF05977">
    <property type="entry name" value="MFS_3"/>
    <property type="match status" value="1"/>
</dbReference>
<dbReference type="EMBL" id="JAVREM010000123">
    <property type="protein sequence ID" value="MDT0323574.1"/>
    <property type="molecule type" value="Genomic_DNA"/>
</dbReference>
<feature type="transmembrane region" description="Helical" evidence="7">
    <location>
        <begin position="388"/>
        <end position="410"/>
    </location>
</feature>
<evidence type="ECO:0000256" key="1">
    <source>
        <dbReference type="ARBA" id="ARBA00004651"/>
    </source>
</evidence>
<dbReference type="PANTHER" id="PTHR23513">
    <property type="entry name" value="INTEGRAL MEMBRANE EFFLUX PROTEIN-RELATED"/>
    <property type="match status" value="1"/>
</dbReference>
<dbReference type="Gene3D" id="1.20.1250.20">
    <property type="entry name" value="MFS general substrate transporter like domains"/>
    <property type="match status" value="1"/>
</dbReference>